<organism evidence="2 3">
    <name type="scientific">Angiostrongylus cantonensis</name>
    <name type="common">Rat lungworm</name>
    <dbReference type="NCBI Taxonomy" id="6313"/>
    <lineage>
        <taxon>Eukaryota</taxon>
        <taxon>Metazoa</taxon>
        <taxon>Ecdysozoa</taxon>
        <taxon>Nematoda</taxon>
        <taxon>Chromadorea</taxon>
        <taxon>Rhabditida</taxon>
        <taxon>Rhabditina</taxon>
        <taxon>Rhabditomorpha</taxon>
        <taxon>Strongyloidea</taxon>
        <taxon>Metastrongylidae</taxon>
        <taxon>Angiostrongylus</taxon>
    </lineage>
</organism>
<dbReference type="AlphaFoldDB" id="A0A0K0DRT9"/>
<reference evidence="3" key="2">
    <citation type="submission" date="2017-02" db="UniProtKB">
        <authorList>
            <consortium name="WormBaseParasite"/>
        </authorList>
    </citation>
    <scope>IDENTIFICATION</scope>
</reference>
<keyword evidence="2" id="KW-1185">Reference proteome</keyword>
<dbReference type="GO" id="GO:0016197">
    <property type="term" value="P:endosomal transport"/>
    <property type="evidence" value="ECO:0007669"/>
    <property type="project" value="TreeGrafter"/>
</dbReference>
<dbReference type="PANTHER" id="PTHR46319:SF3">
    <property type="entry name" value="ZINC FINGER FYVE DOMAIN-CONTAINING PROTEIN"/>
    <property type="match status" value="1"/>
</dbReference>
<proteinExistence type="predicted"/>
<dbReference type="SMART" id="SM01421">
    <property type="entry name" value="DUF3480"/>
    <property type="match status" value="1"/>
</dbReference>
<dbReference type="WBParaSite" id="ACAC_0001447801-mRNA-1">
    <property type="protein sequence ID" value="ACAC_0001447801-mRNA-1"/>
    <property type="gene ID" value="ACAC_0001447801"/>
</dbReference>
<dbReference type="Proteomes" id="UP000035642">
    <property type="component" value="Unassembled WGS sequence"/>
</dbReference>
<evidence type="ECO:0000259" key="1">
    <source>
        <dbReference type="SMART" id="SM01421"/>
    </source>
</evidence>
<name>A0A0K0DRT9_ANGCA</name>
<reference evidence="2" key="1">
    <citation type="submission" date="2012-09" db="EMBL/GenBank/DDBJ databases">
        <authorList>
            <person name="Martin A.A."/>
        </authorList>
    </citation>
    <scope>NUCLEOTIDE SEQUENCE</scope>
</reference>
<dbReference type="GO" id="GO:0031901">
    <property type="term" value="C:early endosome membrane"/>
    <property type="evidence" value="ECO:0007669"/>
    <property type="project" value="TreeGrafter"/>
</dbReference>
<protein>
    <submittedName>
        <fullName evidence="3">DUF3480 domain-containing protein</fullName>
    </submittedName>
</protein>
<dbReference type="InterPro" id="IPR022557">
    <property type="entry name" value="SARA-like_C"/>
</dbReference>
<evidence type="ECO:0000313" key="3">
    <source>
        <dbReference type="WBParaSite" id="ACAC_0001447801-mRNA-1"/>
    </source>
</evidence>
<dbReference type="PANTHER" id="PTHR46319">
    <property type="entry name" value="ZINC FINGER FYVE DOMAIN-CONTAINING PROTEIN"/>
    <property type="match status" value="1"/>
</dbReference>
<feature type="domain" description="Smad anchor for receptor activation-like C-terminal" evidence="1">
    <location>
        <begin position="161"/>
        <end position="394"/>
    </location>
</feature>
<accession>A0A0K0DRT9</accession>
<sequence length="403" mass="45419">MFKLFQKSRKRQEVTRRVVELRLEDELGCALPTLSRPRFLITNTNGEMDMVGEEFITTSLKEGLSVTVVLKKNLTCVARICEGSVFCVHSCGFASIGLDEVLFVWERIDPTDFSLPLNVLHRIAQVSLQPSAGNSFCSYSFTSAYCNIFPPFSTDFTSLIIPSSPFLIALFLHDAELSWAMACPNRLLFPLKHVFLGYPTPIANILGRDSVYSTETSQTVLKVFTDFHSWSFRMKHLVGCTATLSNDVTLVEIPKSAKNDILSLNRTVIAWATSVNLSADSHLVCDETDGLYSTQVFARGSTRQGELFLVYALDGLYKTSWETDDTKGEHGVMVSTLATGMSNSVFDPHHYKYLVLFFINRLWFYKFYREEFDIEDGEDLRRVSSVDVDELKTLVEVNSLTAV</sequence>
<evidence type="ECO:0000313" key="2">
    <source>
        <dbReference type="Proteomes" id="UP000035642"/>
    </source>
</evidence>
<dbReference type="Pfam" id="PF11979">
    <property type="entry name" value="SARA_C"/>
    <property type="match status" value="1"/>
</dbReference>
<dbReference type="STRING" id="6313.A0A0K0DRT9"/>